<sequence length="151" mass="17822">MEIYCRDCSYHIVAEIGQREEWGEFPSMLTYGLEQYRTALPFLFVPPYQEPLISRARIDDQNRAMLIKNYHAHIDAIEGGWVPHQYDLFQCPCCDTISTRFWCALFITSAIIEPIHRCERDETVLHRISIDDLDHAKCPECRHQSLYVRND</sequence>
<protein>
    <submittedName>
        <fullName evidence="1">Uncharacterized protein</fullName>
    </submittedName>
</protein>
<accession>A0A653I364</accession>
<keyword evidence="2" id="KW-1185">Reference proteome</keyword>
<evidence type="ECO:0000313" key="2">
    <source>
        <dbReference type="Proteomes" id="UP000439752"/>
    </source>
</evidence>
<evidence type="ECO:0000313" key="1">
    <source>
        <dbReference type="EMBL" id="VWX33355.1"/>
    </source>
</evidence>
<reference evidence="1 2" key="1">
    <citation type="submission" date="2019-10" db="EMBL/GenBank/DDBJ databases">
        <authorList>
            <person name="Karimi E."/>
        </authorList>
    </citation>
    <scope>NUCLEOTIDE SEQUENCE [LARGE SCALE GENOMIC DNA]</scope>
    <source>
        <strain evidence="1">Exiguobacterium sp. 9Y</strain>
    </source>
</reference>
<dbReference type="AlphaFoldDB" id="A0A653I364"/>
<dbReference type="EMBL" id="CABWKQ010000003">
    <property type="protein sequence ID" value="VWX33355.1"/>
    <property type="molecule type" value="Genomic_DNA"/>
</dbReference>
<gene>
    <name evidence="1" type="ORF">EXIGUO9Y_110156</name>
</gene>
<name>A0A653I364_9BACL</name>
<dbReference type="Proteomes" id="UP000439752">
    <property type="component" value="Unassembled WGS sequence"/>
</dbReference>
<dbReference type="RefSeq" id="WP_029332692.1">
    <property type="nucleotide sequence ID" value="NZ_LR732308.1"/>
</dbReference>
<proteinExistence type="predicted"/>
<organism evidence="1 2">
    <name type="scientific">Exiguobacterium oxidotolerans</name>
    <dbReference type="NCBI Taxonomy" id="223958"/>
    <lineage>
        <taxon>Bacteria</taxon>
        <taxon>Bacillati</taxon>
        <taxon>Bacillota</taxon>
        <taxon>Bacilli</taxon>
        <taxon>Bacillales</taxon>
        <taxon>Bacillales Family XII. Incertae Sedis</taxon>
        <taxon>Exiguobacterium</taxon>
    </lineage>
</organism>